<evidence type="ECO:0000256" key="3">
    <source>
        <dbReference type="ARBA" id="ARBA00023125"/>
    </source>
</evidence>
<accession>A0A423NV38</accession>
<dbReference type="AlphaFoldDB" id="A0A423NV38"/>
<dbReference type="InterPro" id="IPR050389">
    <property type="entry name" value="LysR-type_TF"/>
</dbReference>
<dbReference type="RefSeq" id="WP_042607421.1">
    <property type="nucleotide sequence ID" value="NZ_BSCP01000009.1"/>
</dbReference>
<keyword evidence="2" id="KW-0805">Transcription regulation</keyword>
<dbReference type="GO" id="GO:0003700">
    <property type="term" value="F:DNA-binding transcription factor activity"/>
    <property type="evidence" value="ECO:0007669"/>
    <property type="project" value="InterPro"/>
</dbReference>
<keyword evidence="3" id="KW-0238">DNA-binding</keyword>
<dbReference type="InterPro" id="IPR036388">
    <property type="entry name" value="WH-like_DNA-bd_sf"/>
</dbReference>
<dbReference type="PRINTS" id="PR00039">
    <property type="entry name" value="HTHLYSR"/>
</dbReference>
<dbReference type="InterPro" id="IPR005119">
    <property type="entry name" value="LysR_subst-bd"/>
</dbReference>
<reference evidence="6 7" key="1">
    <citation type="submission" date="2016-10" db="EMBL/GenBank/DDBJ databases">
        <title>Comparative genome analysis of multiple Pseudomonas spp. focuses on biocontrol and plant growth promoting traits.</title>
        <authorList>
            <person name="Tao X.-Y."/>
            <person name="Taylor C.G."/>
        </authorList>
    </citation>
    <scope>NUCLEOTIDE SEQUENCE [LARGE SCALE GENOMIC DNA]</scope>
    <source>
        <strain evidence="6 7">36B3</strain>
    </source>
</reference>
<dbReference type="EMBL" id="MOCA01000002">
    <property type="protein sequence ID" value="ROO02071.1"/>
    <property type="molecule type" value="Genomic_DNA"/>
</dbReference>
<evidence type="ECO:0000313" key="7">
    <source>
        <dbReference type="Proteomes" id="UP000284207"/>
    </source>
</evidence>
<comment type="caution">
    <text evidence="6">The sequence shown here is derived from an EMBL/GenBank/DDBJ whole genome shotgun (WGS) entry which is preliminary data.</text>
</comment>
<feature type="domain" description="HTH lysR-type" evidence="5">
    <location>
        <begin position="10"/>
        <end position="66"/>
    </location>
</feature>
<dbReference type="Pfam" id="PF03466">
    <property type="entry name" value="LysR_substrate"/>
    <property type="match status" value="1"/>
</dbReference>
<dbReference type="Pfam" id="PF00126">
    <property type="entry name" value="HTH_1"/>
    <property type="match status" value="1"/>
</dbReference>
<comment type="similarity">
    <text evidence="1">Belongs to the LysR transcriptional regulatory family.</text>
</comment>
<gene>
    <name evidence="6" type="ORF">BK674_04345</name>
</gene>
<evidence type="ECO:0000256" key="1">
    <source>
        <dbReference type="ARBA" id="ARBA00009437"/>
    </source>
</evidence>
<evidence type="ECO:0000259" key="5">
    <source>
        <dbReference type="PROSITE" id="PS50931"/>
    </source>
</evidence>
<dbReference type="Proteomes" id="UP000284207">
    <property type="component" value="Unassembled WGS sequence"/>
</dbReference>
<evidence type="ECO:0000256" key="2">
    <source>
        <dbReference type="ARBA" id="ARBA00023015"/>
    </source>
</evidence>
<dbReference type="InterPro" id="IPR036390">
    <property type="entry name" value="WH_DNA-bd_sf"/>
</dbReference>
<dbReference type="Gene3D" id="3.40.190.10">
    <property type="entry name" value="Periplasmic binding protein-like II"/>
    <property type="match status" value="2"/>
</dbReference>
<dbReference type="PANTHER" id="PTHR30118">
    <property type="entry name" value="HTH-TYPE TRANSCRIPTIONAL REGULATOR LEUO-RELATED"/>
    <property type="match status" value="1"/>
</dbReference>
<dbReference type="SUPFAM" id="SSF46785">
    <property type="entry name" value="Winged helix' DNA-binding domain"/>
    <property type="match status" value="1"/>
</dbReference>
<organism evidence="6 7">
    <name type="scientific">Pseudomonas moraviensis</name>
    <dbReference type="NCBI Taxonomy" id="321662"/>
    <lineage>
        <taxon>Bacteria</taxon>
        <taxon>Pseudomonadati</taxon>
        <taxon>Pseudomonadota</taxon>
        <taxon>Gammaproteobacteria</taxon>
        <taxon>Pseudomonadales</taxon>
        <taxon>Pseudomonadaceae</taxon>
        <taxon>Pseudomonas</taxon>
    </lineage>
</organism>
<evidence type="ECO:0000256" key="4">
    <source>
        <dbReference type="ARBA" id="ARBA00023163"/>
    </source>
</evidence>
<keyword evidence="4" id="KW-0804">Transcription</keyword>
<dbReference type="InterPro" id="IPR000847">
    <property type="entry name" value="LysR_HTH_N"/>
</dbReference>
<dbReference type="GO" id="GO:0003677">
    <property type="term" value="F:DNA binding"/>
    <property type="evidence" value="ECO:0007669"/>
    <property type="project" value="UniProtKB-KW"/>
</dbReference>
<proteinExistence type="inferred from homology"/>
<dbReference type="SUPFAM" id="SSF53850">
    <property type="entry name" value="Periplasmic binding protein-like II"/>
    <property type="match status" value="1"/>
</dbReference>
<evidence type="ECO:0000313" key="6">
    <source>
        <dbReference type="EMBL" id="ROO02071.1"/>
    </source>
</evidence>
<dbReference type="Gene3D" id="1.10.10.10">
    <property type="entry name" value="Winged helix-like DNA-binding domain superfamily/Winged helix DNA-binding domain"/>
    <property type="match status" value="1"/>
</dbReference>
<dbReference type="PANTHER" id="PTHR30118:SF15">
    <property type="entry name" value="TRANSCRIPTIONAL REGULATORY PROTEIN"/>
    <property type="match status" value="1"/>
</dbReference>
<sequence length="309" mass="34515">MNRNELRKADINLMVVFETLMLERNVTRAAEKLFLGQPTISSALNRLRTMLNDPLFIRVGHRMEPTARAEDIYRHLKPALDSLSAALSLTRDFDPATSTMTFRIGLSDDVEFGLLPPLLRALRQEAPNVVFVVQHVDYWRIPDLLAAGDITVGISQTRGLPANAKRKLLRHIQPSILRADASDTPLTLDEYCARPHVLVSHTANVSGYADEWLAELGRTRQVVLSVPQYSALPALLAGTDLIASLPDYTAAAMAASGALFQEPFPFKTPTLDLSMVWLSHVDSDPAERWLRSRLEAFMSERPTERHDPL</sequence>
<name>A0A423NV38_9PSED</name>
<dbReference type="PROSITE" id="PS50931">
    <property type="entry name" value="HTH_LYSR"/>
    <property type="match status" value="1"/>
</dbReference>
<protein>
    <submittedName>
        <fullName evidence="6">LysR family transcriptional regulator</fullName>
    </submittedName>
</protein>